<accession>A0A1D6MHU2</accession>
<organism evidence="1">
    <name type="scientific">Zea mays</name>
    <name type="common">Maize</name>
    <dbReference type="NCBI Taxonomy" id="4577"/>
    <lineage>
        <taxon>Eukaryota</taxon>
        <taxon>Viridiplantae</taxon>
        <taxon>Streptophyta</taxon>
        <taxon>Embryophyta</taxon>
        <taxon>Tracheophyta</taxon>
        <taxon>Spermatophyta</taxon>
        <taxon>Magnoliopsida</taxon>
        <taxon>Liliopsida</taxon>
        <taxon>Poales</taxon>
        <taxon>Poaceae</taxon>
        <taxon>PACMAD clade</taxon>
        <taxon>Panicoideae</taxon>
        <taxon>Andropogonodae</taxon>
        <taxon>Andropogoneae</taxon>
        <taxon>Tripsacinae</taxon>
        <taxon>Zea</taxon>
    </lineage>
</organism>
<protein>
    <submittedName>
        <fullName evidence="1">Clavaminate synthase-like protein</fullName>
    </submittedName>
</protein>
<evidence type="ECO:0000313" key="1">
    <source>
        <dbReference type="EMBL" id="ONM29010.1"/>
    </source>
</evidence>
<proteinExistence type="predicted"/>
<reference evidence="1" key="1">
    <citation type="submission" date="2015-12" db="EMBL/GenBank/DDBJ databases">
        <title>Update maize B73 reference genome by single molecule sequencing technologies.</title>
        <authorList>
            <consortium name="Maize Genome Sequencing Project"/>
            <person name="Ware D."/>
        </authorList>
    </citation>
    <scope>NUCLEOTIDE SEQUENCE [LARGE SCALE GENOMIC DNA]</scope>
    <source>
        <tissue evidence="1">Seedling</tissue>
    </source>
</reference>
<sequence>MAQNAAAGSIEGGAGVEEERSVCSGLDVRNKCAMADAQPVNYYVSKKIMSCTHSLY</sequence>
<name>A0A1D6MHU2_MAIZE</name>
<dbReference type="EMBL" id="CM007649">
    <property type="protein sequence ID" value="ONM29010.1"/>
    <property type="molecule type" value="Genomic_DNA"/>
</dbReference>
<dbReference type="AlphaFoldDB" id="A0A1D6MHU2"/>
<gene>
    <name evidence="1" type="ORF">ZEAMMB73_Zm00001d039517</name>
</gene>